<proteinExistence type="predicted"/>
<name>A0A173RHN8_9FIRM</name>
<evidence type="ECO:0000313" key="1">
    <source>
        <dbReference type="EMBL" id="CUM77443.1"/>
    </source>
</evidence>
<organism evidence="1 2">
    <name type="scientific">Dorea longicatena</name>
    <dbReference type="NCBI Taxonomy" id="88431"/>
    <lineage>
        <taxon>Bacteria</taxon>
        <taxon>Bacillati</taxon>
        <taxon>Bacillota</taxon>
        <taxon>Clostridia</taxon>
        <taxon>Lachnospirales</taxon>
        <taxon>Lachnospiraceae</taxon>
        <taxon>Dorea</taxon>
    </lineage>
</organism>
<evidence type="ECO:0000313" key="2">
    <source>
        <dbReference type="Proteomes" id="UP000095597"/>
    </source>
</evidence>
<dbReference type="AlphaFoldDB" id="A0A173RHN8"/>
<sequence length="53" mass="5597">MRRRAALAIWDGSVRNHTSNRGACGMVKQKGGIACIWGKEAGVATWGNALRGG</sequence>
<protein>
    <submittedName>
        <fullName evidence="1">Uncharacterized protein</fullName>
    </submittedName>
</protein>
<reference evidence="1 2" key="1">
    <citation type="submission" date="2015-09" db="EMBL/GenBank/DDBJ databases">
        <authorList>
            <consortium name="Pathogen Informatics"/>
        </authorList>
    </citation>
    <scope>NUCLEOTIDE SEQUENCE [LARGE SCALE GENOMIC DNA]</scope>
    <source>
        <strain evidence="1 2">2789STDY5834961</strain>
    </source>
</reference>
<accession>A0A173RHN8</accession>
<dbReference type="Proteomes" id="UP000095597">
    <property type="component" value="Unassembled WGS sequence"/>
</dbReference>
<dbReference type="EMBL" id="CYXO01000002">
    <property type="protein sequence ID" value="CUM77443.1"/>
    <property type="molecule type" value="Genomic_DNA"/>
</dbReference>
<gene>
    <name evidence="1" type="ORF">ERS852573_00479</name>
</gene>